<reference evidence="8 9" key="1">
    <citation type="submission" date="2021-01" db="EMBL/GenBank/DDBJ databases">
        <title>Whole genome shotgun sequence of Actinoplanes humidus NBRC 14915.</title>
        <authorList>
            <person name="Komaki H."/>
            <person name="Tamura T."/>
        </authorList>
    </citation>
    <scope>NUCLEOTIDE SEQUENCE [LARGE SCALE GENOMIC DNA]</scope>
    <source>
        <strain evidence="8 9">NBRC 14915</strain>
    </source>
</reference>
<comment type="pathway">
    <text evidence="1 6">Cofactor biosynthesis; pyrroloquinoline quinone biosynthesis.</text>
</comment>
<keyword evidence="5 6" id="KW-0884">PQQ biosynthesis</keyword>
<evidence type="ECO:0000313" key="9">
    <source>
        <dbReference type="Proteomes" id="UP000603200"/>
    </source>
</evidence>
<evidence type="ECO:0000256" key="3">
    <source>
        <dbReference type="ARBA" id="ARBA00015084"/>
    </source>
</evidence>
<evidence type="ECO:0000259" key="7">
    <source>
        <dbReference type="Pfam" id="PF12706"/>
    </source>
</evidence>
<organism evidence="8 9">
    <name type="scientific">Winogradskya humida</name>
    <dbReference type="NCBI Taxonomy" id="113566"/>
    <lineage>
        <taxon>Bacteria</taxon>
        <taxon>Bacillati</taxon>
        <taxon>Actinomycetota</taxon>
        <taxon>Actinomycetes</taxon>
        <taxon>Micromonosporales</taxon>
        <taxon>Micromonosporaceae</taxon>
        <taxon>Winogradskya</taxon>
    </lineage>
</organism>
<comment type="caution">
    <text evidence="8">The sequence shown here is derived from an EMBL/GenBank/DDBJ whole genome shotgun (WGS) entry which is preliminary data.</text>
</comment>
<keyword evidence="4 6" id="KW-0813">Transport</keyword>
<evidence type="ECO:0000256" key="4">
    <source>
        <dbReference type="ARBA" id="ARBA00022448"/>
    </source>
</evidence>
<protein>
    <recommendedName>
        <fullName evidence="3 6">Coenzyme PQQ synthesis protein B</fullName>
    </recommendedName>
    <alternativeName>
        <fullName evidence="6">Pyrroloquinoline quinone biosynthesis protein B</fullName>
    </alternativeName>
</protein>
<evidence type="ECO:0000313" key="8">
    <source>
        <dbReference type="EMBL" id="GIE23198.1"/>
    </source>
</evidence>
<comment type="function">
    <text evidence="6">May be involved in the transport of PQQ or its precursor to the periplasm.</text>
</comment>
<dbReference type="Pfam" id="PF12706">
    <property type="entry name" value="Lactamase_B_2"/>
    <property type="match status" value="1"/>
</dbReference>
<evidence type="ECO:0000256" key="1">
    <source>
        <dbReference type="ARBA" id="ARBA00004886"/>
    </source>
</evidence>
<gene>
    <name evidence="6 8" type="primary">pqqB</name>
    <name evidence="8" type="ORF">Ahu01nite_063000</name>
</gene>
<keyword evidence="9" id="KW-1185">Reference proteome</keyword>
<dbReference type="NCBIfam" id="TIGR02108">
    <property type="entry name" value="PQQ_syn_pqqB"/>
    <property type="match status" value="1"/>
</dbReference>
<dbReference type="EMBL" id="BOMN01000088">
    <property type="protein sequence ID" value="GIE23198.1"/>
    <property type="molecule type" value="Genomic_DNA"/>
</dbReference>
<dbReference type="InterPro" id="IPR036866">
    <property type="entry name" value="RibonucZ/Hydroxyglut_hydro"/>
</dbReference>
<dbReference type="Proteomes" id="UP000603200">
    <property type="component" value="Unassembled WGS sequence"/>
</dbReference>
<dbReference type="InterPro" id="IPR001279">
    <property type="entry name" value="Metallo-B-lactamas"/>
</dbReference>
<dbReference type="SUPFAM" id="SSF56281">
    <property type="entry name" value="Metallo-hydrolase/oxidoreductase"/>
    <property type="match status" value="1"/>
</dbReference>
<accession>A0ABQ3ZXP1</accession>
<proteinExistence type="inferred from homology"/>
<dbReference type="InterPro" id="IPR011842">
    <property type="entry name" value="PQQ_synth_PqqB"/>
</dbReference>
<dbReference type="Gene3D" id="3.60.15.10">
    <property type="entry name" value="Ribonuclease Z/Hydroxyacylglutathione hydrolase-like"/>
    <property type="match status" value="1"/>
</dbReference>
<sequence length="284" mass="29636">MRVLFLGTAAGGGLPQWNCGCPSCVRARHEGHTRTQDGLAVTGDGSAWWLLNASPDIRTQLLRTPALTPPPGTRRTPVRGVLFTSAELDHTLGLAALREAESLTVHATSPVLDVTPSIALAGAYTTVSTQVVVPGKPFDLDGGLTVTAVSLGTKKPRYAATAPDSPDWVVGYRITGPGGTLLYAPCLPSWSEAFTEAGLGADVVILDGTFYREDEMVGRSARAMGHLPMVDSLPLLDGGATYIYTHLNNTNPAAWEGTPEHTTVTAAGALIAPEAGELSAKLLG</sequence>
<name>A0ABQ3ZXP1_9ACTN</name>
<evidence type="ECO:0000256" key="2">
    <source>
        <dbReference type="ARBA" id="ARBA00008481"/>
    </source>
</evidence>
<comment type="similarity">
    <text evidence="2 6">Belongs to the PqqB family.</text>
</comment>
<dbReference type="HAMAP" id="MF_00653">
    <property type="entry name" value="PQQ_syn_PqqB"/>
    <property type="match status" value="1"/>
</dbReference>
<evidence type="ECO:0000256" key="6">
    <source>
        <dbReference type="HAMAP-Rule" id="MF_00653"/>
    </source>
</evidence>
<evidence type="ECO:0000256" key="5">
    <source>
        <dbReference type="ARBA" id="ARBA00022905"/>
    </source>
</evidence>
<feature type="domain" description="Metallo-beta-lactamase" evidence="7">
    <location>
        <begin position="48"/>
        <end position="237"/>
    </location>
</feature>
<dbReference type="RefSeq" id="WP_203840262.1">
    <property type="nucleotide sequence ID" value="NZ_BAAATV010000009.1"/>
</dbReference>